<dbReference type="Gene3D" id="3.40.950.10">
    <property type="entry name" value="Fe-only Hydrogenase (Larger Subunit), Chain L, domain 3"/>
    <property type="match status" value="1"/>
</dbReference>
<dbReference type="AlphaFoldDB" id="A0A9D1LND9"/>
<dbReference type="InterPro" id="IPR050340">
    <property type="entry name" value="Cytosolic_Fe-S_CAF"/>
</dbReference>
<dbReference type="InterPro" id="IPR004108">
    <property type="entry name" value="Fe_hydrogenase_lsu_C"/>
</dbReference>
<feature type="domain" description="4Fe-4S ferredoxin-type" evidence="7">
    <location>
        <begin position="190"/>
        <end position="219"/>
    </location>
</feature>
<dbReference type="GO" id="GO:0005506">
    <property type="term" value="F:iron ion binding"/>
    <property type="evidence" value="ECO:0007669"/>
    <property type="project" value="InterPro"/>
</dbReference>
<dbReference type="InterPro" id="IPR017900">
    <property type="entry name" value="4Fe4S_Fe_S_CS"/>
</dbReference>
<dbReference type="Pfam" id="PF12838">
    <property type="entry name" value="Fer4_7"/>
    <property type="match status" value="1"/>
</dbReference>
<dbReference type="CDD" id="cd00207">
    <property type="entry name" value="fer2"/>
    <property type="match status" value="1"/>
</dbReference>
<evidence type="ECO:0000313" key="9">
    <source>
        <dbReference type="EMBL" id="HIU45061.1"/>
    </source>
</evidence>
<evidence type="ECO:0000256" key="1">
    <source>
        <dbReference type="ARBA" id="ARBA00022485"/>
    </source>
</evidence>
<feature type="domain" description="2Fe-2S ferredoxin-type" evidence="6">
    <location>
        <begin position="2"/>
        <end position="88"/>
    </location>
</feature>
<dbReference type="SUPFAM" id="SSF54292">
    <property type="entry name" value="2Fe-2S ferredoxin-like"/>
    <property type="match status" value="1"/>
</dbReference>
<dbReference type="InterPro" id="IPR013352">
    <property type="entry name" value="Fe_hydrogenase_subset"/>
</dbReference>
<evidence type="ECO:0000256" key="5">
    <source>
        <dbReference type="ARBA" id="ARBA00023014"/>
    </source>
</evidence>
<dbReference type="Gene3D" id="3.40.50.1780">
    <property type="match status" value="1"/>
</dbReference>
<accession>A0A9D1LND9</accession>
<evidence type="ECO:0000256" key="4">
    <source>
        <dbReference type="ARBA" id="ARBA00023004"/>
    </source>
</evidence>
<gene>
    <name evidence="9" type="ORF">IAC52_02050</name>
</gene>
<dbReference type="PROSITE" id="PS51379">
    <property type="entry name" value="4FE4S_FER_2"/>
    <property type="match status" value="2"/>
</dbReference>
<dbReference type="GO" id="GO:0008901">
    <property type="term" value="F:ferredoxin hydrogenase activity"/>
    <property type="evidence" value="ECO:0007669"/>
    <property type="project" value="InterPro"/>
</dbReference>
<dbReference type="SMART" id="SM00902">
    <property type="entry name" value="Fe_hyd_SSU"/>
    <property type="match status" value="1"/>
</dbReference>
<reference evidence="9" key="2">
    <citation type="journal article" date="2021" name="PeerJ">
        <title>Extensive microbial diversity within the chicken gut microbiome revealed by metagenomics and culture.</title>
        <authorList>
            <person name="Gilroy R."/>
            <person name="Ravi A."/>
            <person name="Getino M."/>
            <person name="Pursley I."/>
            <person name="Horton D.L."/>
            <person name="Alikhan N.F."/>
            <person name="Baker D."/>
            <person name="Gharbi K."/>
            <person name="Hall N."/>
            <person name="Watson M."/>
            <person name="Adriaenssens E.M."/>
            <person name="Foster-Nyarko E."/>
            <person name="Jarju S."/>
            <person name="Secka A."/>
            <person name="Antonio M."/>
            <person name="Oren A."/>
            <person name="Chaudhuri R.R."/>
            <person name="La Ragione R."/>
            <person name="Hildebrand F."/>
            <person name="Pallen M.J."/>
        </authorList>
    </citation>
    <scope>NUCLEOTIDE SEQUENCE</scope>
    <source>
        <strain evidence="9">ChiGjej1B1-22543</strain>
    </source>
</reference>
<dbReference type="Gene3D" id="3.10.20.740">
    <property type="match status" value="1"/>
</dbReference>
<feature type="domain" description="4Fe-4S His(Cys)3-ligated-type" evidence="8">
    <location>
        <begin position="88"/>
        <end position="127"/>
    </location>
</feature>
<keyword evidence="1" id="KW-0004">4Fe-4S</keyword>
<feature type="domain" description="4Fe-4S ferredoxin-type" evidence="7">
    <location>
        <begin position="147"/>
        <end position="177"/>
    </location>
</feature>
<comment type="caution">
    <text evidence="9">The sequence shown here is derived from an EMBL/GenBank/DDBJ whole genome shotgun (WGS) entry which is preliminary data.</text>
</comment>
<dbReference type="InterPro" id="IPR036991">
    <property type="entry name" value="Fe_hydrogenase_ssu_sf"/>
</dbReference>
<dbReference type="InterPro" id="IPR036010">
    <property type="entry name" value="2Fe-2S_ferredoxin-like_sf"/>
</dbReference>
<dbReference type="PROSITE" id="PS51839">
    <property type="entry name" value="4FE4S_HC3"/>
    <property type="match status" value="1"/>
</dbReference>
<dbReference type="PANTHER" id="PTHR11615">
    <property type="entry name" value="NITRATE, FORMATE, IRON DEHYDROGENASE"/>
    <property type="match status" value="1"/>
</dbReference>
<name>A0A9D1LND9_9FIRM</name>
<evidence type="ECO:0000313" key="10">
    <source>
        <dbReference type="Proteomes" id="UP000824070"/>
    </source>
</evidence>
<evidence type="ECO:0000256" key="3">
    <source>
        <dbReference type="ARBA" id="ARBA00022737"/>
    </source>
</evidence>
<dbReference type="SUPFAM" id="SSF53920">
    <property type="entry name" value="Fe-only hydrogenase"/>
    <property type="match status" value="1"/>
</dbReference>
<dbReference type="PROSITE" id="PS00198">
    <property type="entry name" value="4FE4S_FER_1"/>
    <property type="match status" value="1"/>
</dbReference>
<dbReference type="Pfam" id="PF02256">
    <property type="entry name" value="Fe_hyd_SSU"/>
    <property type="match status" value="1"/>
</dbReference>
<dbReference type="Gene3D" id="3.30.70.20">
    <property type="match status" value="1"/>
</dbReference>
<dbReference type="SMART" id="SM00929">
    <property type="entry name" value="NADH-G_4Fe-4S_3"/>
    <property type="match status" value="1"/>
</dbReference>
<evidence type="ECO:0000256" key="2">
    <source>
        <dbReference type="ARBA" id="ARBA00022723"/>
    </source>
</evidence>
<dbReference type="PROSITE" id="PS51085">
    <property type="entry name" value="2FE2S_FER_2"/>
    <property type="match status" value="1"/>
</dbReference>
<protein>
    <submittedName>
        <fullName evidence="9">Iron hydrogenase small subunit</fullName>
    </submittedName>
</protein>
<dbReference type="Proteomes" id="UP000824070">
    <property type="component" value="Unassembled WGS sequence"/>
</dbReference>
<dbReference type="InterPro" id="IPR017896">
    <property type="entry name" value="4Fe4S_Fe-S-bd"/>
</dbReference>
<dbReference type="Pfam" id="PF10588">
    <property type="entry name" value="NADH-G_4Fe-4S_3"/>
    <property type="match status" value="1"/>
</dbReference>
<dbReference type="InterPro" id="IPR049830">
    <property type="entry name" value="HndD"/>
</dbReference>
<keyword evidence="4" id="KW-0408">Iron</keyword>
<evidence type="ECO:0000259" key="6">
    <source>
        <dbReference type="PROSITE" id="PS51085"/>
    </source>
</evidence>
<dbReference type="Gene3D" id="4.10.260.20">
    <property type="entry name" value="Iron hydrogenase, small subunit"/>
    <property type="match status" value="1"/>
</dbReference>
<dbReference type="InterPro" id="IPR009016">
    <property type="entry name" value="Fe_hydrogenase"/>
</dbReference>
<evidence type="ECO:0000259" key="8">
    <source>
        <dbReference type="PROSITE" id="PS51839"/>
    </source>
</evidence>
<reference evidence="9" key="1">
    <citation type="submission" date="2020-10" db="EMBL/GenBank/DDBJ databases">
        <authorList>
            <person name="Gilroy R."/>
        </authorList>
    </citation>
    <scope>NUCLEOTIDE SEQUENCE</scope>
    <source>
        <strain evidence="9">ChiGjej1B1-22543</strain>
    </source>
</reference>
<dbReference type="GO" id="GO:0051539">
    <property type="term" value="F:4 iron, 4 sulfur cluster binding"/>
    <property type="evidence" value="ECO:0007669"/>
    <property type="project" value="UniProtKB-KW"/>
</dbReference>
<dbReference type="Pfam" id="PF02906">
    <property type="entry name" value="Fe_hyd_lg_C"/>
    <property type="match status" value="1"/>
</dbReference>
<dbReference type="NCBIfam" id="TIGR02512">
    <property type="entry name" value="FeFe_hydrog_A"/>
    <property type="match status" value="1"/>
</dbReference>
<dbReference type="SUPFAM" id="SSF54862">
    <property type="entry name" value="4Fe-4S ferredoxins"/>
    <property type="match status" value="1"/>
</dbReference>
<dbReference type="InterPro" id="IPR001041">
    <property type="entry name" value="2Fe-2S_ferredoxin-type"/>
</dbReference>
<evidence type="ECO:0000259" key="7">
    <source>
        <dbReference type="PROSITE" id="PS51379"/>
    </source>
</evidence>
<keyword evidence="5" id="KW-0411">Iron-sulfur</keyword>
<dbReference type="EMBL" id="DVMV01000014">
    <property type="protein sequence ID" value="HIU45061.1"/>
    <property type="molecule type" value="Genomic_DNA"/>
</dbReference>
<organism evidence="9 10">
    <name type="scientific">Candidatus Alloenteromonas pullicola</name>
    <dbReference type="NCBI Taxonomy" id="2840784"/>
    <lineage>
        <taxon>Bacteria</taxon>
        <taxon>Bacillati</taxon>
        <taxon>Bacillota</taxon>
        <taxon>Bacillota incertae sedis</taxon>
        <taxon>Candidatus Alloenteromonas</taxon>
    </lineage>
</organism>
<keyword evidence="3" id="KW-0677">Repeat</keyword>
<dbReference type="NCBIfam" id="NF040763">
    <property type="entry name" value="FeFe_hydrog_A6"/>
    <property type="match status" value="1"/>
</dbReference>
<sequence length="602" mass="65686">MDNIKINIEGHLYEVPSDLTILEAARKVGYNIPSLCYWNKGHNSLASCRVCLVELASSRGSRLVASCVYPVSECAADKGFVIKISSPMAIDARRTSVELLLSNHSKDCQTCVKNGQCELLHVASLTGARSGQFLGEVTPSTYDDVAPGLVRNTSKCILCGRCIERCKEAQGIGILGFEKRGFNTIVGPAENRSFASVPCIQCGQCIEVCPTGALSEKREIDKVDQAMHQGKYVIVQTAPAIRAAIAEEFGHKIGEQNGTGKMVAALHRLGFYRVFDTNFGADLTIMEEAQELLNRIKTGGTLPQITSCSPGWINYMEYFYSDLIPNVSTCKSPHEMEGAIIKSYFASKHGLKPEDIFVVSIMPCTAKKYEAKRPQNAAVNGLPDVDAVLTTRELAVMIKRAGLLWDELPEEEFDDDLIGEYTGAGAIFGVTGGVMEAALRTAYHTLTGKEYDKIEFLEVRGQKSLKEAEIDIAGTKLKVAIASGMKAAKPLLDEVREGKSPYAFIEIMGCPGGCINGGGQPFVKPNLIPNQGADILDRYRQLRANVLYSIDEKKTIRQSHNNPDIIRLYKDYLGSPCGGVAEELLHTSYNASREAFPSVKAK</sequence>
<dbReference type="InterPro" id="IPR003149">
    <property type="entry name" value="Fe_hydrogenase_ssu"/>
</dbReference>
<keyword evidence="2" id="KW-0479">Metal-binding</keyword>
<dbReference type="Pfam" id="PF13510">
    <property type="entry name" value="Fer2_4"/>
    <property type="match status" value="1"/>
</dbReference>
<dbReference type="InterPro" id="IPR019574">
    <property type="entry name" value="NADH_UbQ_OxRdtase_Gsu_4Fe4S-bd"/>
</dbReference>
<dbReference type="FunFam" id="3.30.70.20:FF:000035">
    <property type="entry name" value="Iron hydrogenase 1"/>
    <property type="match status" value="1"/>
</dbReference>
<proteinExistence type="predicted"/>